<dbReference type="PROSITE" id="PS00518">
    <property type="entry name" value="ZF_RING_1"/>
    <property type="match status" value="1"/>
</dbReference>
<dbReference type="InterPro" id="IPR001841">
    <property type="entry name" value="Znf_RING"/>
</dbReference>
<dbReference type="InterPro" id="IPR013083">
    <property type="entry name" value="Znf_RING/FYVE/PHD"/>
</dbReference>
<dbReference type="PANTHER" id="PTHR10131">
    <property type="entry name" value="TNF RECEPTOR ASSOCIATED FACTOR"/>
    <property type="match status" value="1"/>
</dbReference>
<keyword evidence="7" id="KW-1185">Reference proteome</keyword>
<evidence type="ECO:0000256" key="4">
    <source>
        <dbReference type="PROSITE-ProRule" id="PRU00175"/>
    </source>
</evidence>
<evidence type="ECO:0000256" key="1">
    <source>
        <dbReference type="ARBA" id="ARBA00022723"/>
    </source>
</evidence>
<evidence type="ECO:0000256" key="5">
    <source>
        <dbReference type="SAM" id="MobiDB-lite"/>
    </source>
</evidence>
<evidence type="ECO:0000256" key="2">
    <source>
        <dbReference type="ARBA" id="ARBA00022771"/>
    </source>
</evidence>
<dbReference type="SUPFAM" id="SSF49599">
    <property type="entry name" value="TRAF domain-like"/>
    <property type="match status" value="1"/>
</dbReference>
<dbReference type="OMA" id="VACPWRS"/>
<evidence type="ECO:0000313" key="8">
    <source>
        <dbReference type="RefSeq" id="XP_013383969.1"/>
    </source>
</evidence>
<evidence type="ECO:0000313" key="7">
    <source>
        <dbReference type="Proteomes" id="UP000085678"/>
    </source>
</evidence>
<dbReference type="Pfam" id="PF13923">
    <property type="entry name" value="zf-C3HC4_2"/>
    <property type="match status" value="1"/>
</dbReference>
<proteinExistence type="predicted"/>
<dbReference type="SMART" id="SM00184">
    <property type="entry name" value="RING"/>
    <property type="match status" value="1"/>
</dbReference>
<dbReference type="InterPro" id="IPR017907">
    <property type="entry name" value="Znf_RING_CS"/>
</dbReference>
<accession>A0A1S3HG09</accession>
<dbReference type="GO" id="GO:0016567">
    <property type="term" value="P:protein ubiquitination"/>
    <property type="evidence" value="ECO:0007669"/>
    <property type="project" value="InterPro"/>
</dbReference>
<dbReference type="AlphaFoldDB" id="A0A1S3HG09"/>
<reference evidence="8" key="1">
    <citation type="submission" date="2025-08" db="UniProtKB">
        <authorList>
            <consortium name="RefSeq"/>
        </authorList>
    </citation>
    <scope>IDENTIFICATION</scope>
    <source>
        <tissue evidence="8">Gonads</tissue>
    </source>
</reference>
<feature type="region of interest" description="Disordered" evidence="5">
    <location>
        <begin position="145"/>
        <end position="169"/>
    </location>
</feature>
<feature type="domain" description="RING-type" evidence="6">
    <location>
        <begin position="37"/>
        <end position="75"/>
    </location>
</feature>
<dbReference type="KEGG" id="lak:106154223"/>
<gene>
    <name evidence="8" type="primary">LOC106154223</name>
</gene>
<organism evidence="7 8">
    <name type="scientific">Lingula anatina</name>
    <name type="common">Brachiopod</name>
    <name type="synonym">Lingula unguis</name>
    <dbReference type="NCBI Taxonomy" id="7574"/>
    <lineage>
        <taxon>Eukaryota</taxon>
        <taxon>Metazoa</taxon>
        <taxon>Spiralia</taxon>
        <taxon>Lophotrochozoa</taxon>
        <taxon>Brachiopoda</taxon>
        <taxon>Linguliformea</taxon>
        <taxon>Lingulata</taxon>
        <taxon>Lingulida</taxon>
        <taxon>Linguloidea</taxon>
        <taxon>Lingulidae</taxon>
        <taxon>Lingula</taxon>
    </lineage>
</organism>
<dbReference type="GO" id="GO:0004842">
    <property type="term" value="F:ubiquitin-protein transferase activity"/>
    <property type="evidence" value="ECO:0007669"/>
    <property type="project" value="InterPro"/>
</dbReference>
<dbReference type="PROSITE" id="PS50089">
    <property type="entry name" value="ZF_RING_2"/>
    <property type="match status" value="1"/>
</dbReference>
<dbReference type="SUPFAM" id="SSF57850">
    <property type="entry name" value="RING/U-box"/>
    <property type="match status" value="1"/>
</dbReference>
<dbReference type="PANTHER" id="PTHR10131:SF94">
    <property type="entry name" value="TNF RECEPTOR-ASSOCIATED FACTOR 4"/>
    <property type="match status" value="1"/>
</dbReference>
<dbReference type="GeneID" id="106154223"/>
<keyword evidence="3" id="KW-0862">Zinc</keyword>
<dbReference type="Proteomes" id="UP000085678">
    <property type="component" value="Unplaced"/>
</dbReference>
<protein>
    <submittedName>
        <fullName evidence="8">RING finger protein 151</fullName>
    </submittedName>
</protein>
<sequence length="200" mass="22691">MPKRQKTKENDQPASSEAECDERYFLNPESVSQHLFCSICQEVYVNPYRAPCGHSFCKRCILPWLNQSKTCPEDRKPVHPKDLHHDFILENIIGDQMVTCPFRKHGCDFIGQLAMLSSHLKNCDFNLSNLPEFLKTHLVHSPFAKGPLKEKTNTPLSEDEEADDLPTPVKPSLKMRLFRAGGGSRQLLCSMFDKDSPGSS</sequence>
<dbReference type="InParanoid" id="A0A1S3HG09"/>
<keyword evidence="1" id="KW-0479">Metal-binding</keyword>
<dbReference type="Gene3D" id="3.30.40.10">
    <property type="entry name" value="Zinc/RING finger domain, C3HC4 (zinc finger)"/>
    <property type="match status" value="2"/>
</dbReference>
<keyword evidence="2 4" id="KW-0863">Zinc-finger</keyword>
<dbReference type="SMART" id="SM00504">
    <property type="entry name" value="Ubox"/>
    <property type="match status" value="1"/>
</dbReference>
<dbReference type="RefSeq" id="XP_013383969.1">
    <property type="nucleotide sequence ID" value="XM_013528515.1"/>
</dbReference>
<dbReference type="OrthoDB" id="1630758at2759"/>
<evidence type="ECO:0000256" key="3">
    <source>
        <dbReference type="ARBA" id="ARBA00022833"/>
    </source>
</evidence>
<evidence type="ECO:0000259" key="6">
    <source>
        <dbReference type="PROSITE" id="PS50089"/>
    </source>
</evidence>
<dbReference type="STRING" id="7574.A0A1S3HG09"/>
<name>A0A1S3HG09_LINAN</name>
<dbReference type="GO" id="GO:0008270">
    <property type="term" value="F:zinc ion binding"/>
    <property type="evidence" value="ECO:0007669"/>
    <property type="project" value="UniProtKB-KW"/>
</dbReference>
<dbReference type="InterPro" id="IPR003613">
    <property type="entry name" value="Ubox_domain"/>
</dbReference>